<dbReference type="Gene3D" id="3.90.1200.10">
    <property type="match status" value="1"/>
</dbReference>
<evidence type="ECO:0000313" key="3">
    <source>
        <dbReference type="Proteomes" id="UP000679498"/>
    </source>
</evidence>
<dbReference type="Proteomes" id="UP000679498">
    <property type="component" value="Chromosome"/>
</dbReference>
<name>A0ABX8GF84_EXIAC</name>
<accession>A0ABX8GF84</accession>
<sequence length="268" mass="30777">MSEEQRLTGGNVSAVYKKGNYVYRSQKENSKNVQRLLRHLEVKQLSGVPRFIGIDEQGREILTYLPGETADYPLKAYMWQDDVLDDVARLMRKYHDATVDFDVSPDWAPLLNTPSPHEVMCHNDFAVYNTIFEDQKLSGVIDFDLAAPGPRAWDIVYALYTFVPLSSRRQAPDGFVLDYSPEQDDASFSERVSRFLDAYGYEGPRSELRSLLLLRVEALYLLIDQRAADGDAAFIKMKADGHDTHYRAEYRFIAEHGQKWFTDKSSIK</sequence>
<dbReference type="EMBL" id="CP075897">
    <property type="protein sequence ID" value="QWB31725.1"/>
    <property type="molecule type" value="Genomic_DNA"/>
</dbReference>
<feature type="domain" description="Aminoglycoside phosphotransferase" evidence="1">
    <location>
        <begin position="111"/>
        <end position="170"/>
    </location>
</feature>
<protein>
    <submittedName>
        <fullName evidence="2">Phosphotransferase</fullName>
    </submittedName>
</protein>
<evidence type="ECO:0000259" key="1">
    <source>
        <dbReference type="Pfam" id="PF01636"/>
    </source>
</evidence>
<dbReference type="InterPro" id="IPR002575">
    <property type="entry name" value="Aminoglycoside_PTrfase"/>
</dbReference>
<reference evidence="2 3" key="1">
    <citation type="submission" date="2021-05" db="EMBL/GenBank/DDBJ databases">
        <title>Biocontrol using Exiguobacterium acetylicum SI17 against litchi downy blight caused by Peronophythora litchii.</title>
        <authorList>
            <person name="Zheng L."/>
        </authorList>
    </citation>
    <scope>NUCLEOTIDE SEQUENCE [LARGE SCALE GENOMIC DNA]</scope>
    <source>
        <strain evidence="2 3">SI17</strain>
    </source>
</reference>
<dbReference type="SUPFAM" id="SSF56112">
    <property type="entry name" value="Protein kinase-like (PK-like)"/>
    <property type="match status" value="1"/>
</dbReference>
<keyword evidence="3" id="KW-1185">Reference proteome</keyword>
<evidence type="ECO:0000313" key="2">
    <source>
        <dbReference type="EMBL" id="QWB31725.1"/>
    </source>
</evidence>
<proteinExistence type="predicted"/>
<dbReference type="InterPro" id="IPR011009">
    <property type="entry name" value="Kinase-like_dom_sf"/>
</dbReference>
<organism evidence="2 3">
    <name type="scientific">Exiguobacterium acetylicum</name>
    <name type="common">Brevibacterium acetylicum</name>
    <dbReference type="NCBI Taxonomy" id="41170"/>
    <lineage>
        <taxon>Bacteria</taxon>
        <taxon>Bacillati</taxon>
        <taxon>Bacillota</taxon>
        <taxon>Bacilli</taxon>
        <taxon>Bacillales</taxon>
        <taxon>Bacillales Family XII. Incertae Sedis</taxon>
        <taxon>Exiguobacterium</taxon>
    </lineage>
</organism>
<dbReference type="Pfam" id="PF01636">
    <property type="entry name" value="APH"/>
    <property type="match status" value="1"/>
</dbReference>
<gene>
    <name evidence="2" type="ORF">KKI46_08800</name>
</gene>